<dbReference type="Proteomes" id="UP000015101">
    <property type="component" value="Unassembled WGS sequence"/>
</dbReference>
<proteinExistence type="predicted"/>
<dbReference type="GeneID" id="20198761"/>
<evidence type="ECO:0000256" key="1">
    <source>
        <dbReference type="SAM" id="MobiDB-lite"/>
    </source>
</evidence>
<dbReference type="AlphaFoldDB" id="T1EQB1"/>
<dbReference type="HOGENOM" id="CLU_384643_0_0_1"/>
<reference evidence="4" key="1">
    <citation type="submission" date="2012-12" db="EMBL/GenBank/DDBJ databases">
        <authorList>
            <person name="Hellsten U."/>
            <person name="Grimwood J."/>
            <person name="Chapman J.A."/>
            <person name="Shapiro H."/>
            <person name="Aerts A."/>
            <person name="Otillar R.P."/>
            <person name="Terry A.Y."/>
            <person name="Boore J.L."/>
            <person name="Simakov O."/>
            <person name="Marletaz F."/>
            <person name="Cho S.-J."/>
            <person name="Edsinger-Gonzales E."/>
            <person name="Havlak P."/>
            <person name="Kuo D.-H."/>
            <person name="Larsson T."/>
            <person name="Lv J."/>
            <person name="Arendt D."/>
            <person name="Savage R."/>
            <person name="Osoegawa K."/>
            <person name="de Jong P."/>
            <person name="Lindberg D.R."/>
            <person name="Seaver E.C."/>
            <person name="Weisblat D.A."/>
            <person name="Putnam N.H."/>
            <person name="Grigoriev I.V."/>
            <person name="Rokhsar D.S."/>
        </authorList>
    </citation>
    <scope>NUCLEOTIDE SEQUENCE</scope>
</reference>
<gene>
    <name evidence="3" type="primary">20198761</name>
    <name evidence="2" type="ORF">HELRODRAFT_160487</name>
</gene>
<dbReference type="CTD" id="20198761"/>
<reference evidence="2 4" key="2">
    <citation type="journal article" date="2013" name="Nature">
        <title>Insights into bilaterian evolution from three spiralian genomes.</title>
        <authorList>
            <person name="Simakov O."/>
            <person name="Marletaz F."/>
            <person name="Cho S.J."/>
            <person name="Edsinger-Gonzales E."/>
            <person name="Havlak P."/>
            <person name="Hellsten U."/>
            <person name="Kuo D.H."/>
            <person name="Larsson T."/>
            <person name="Lv J."/>
            <person name="Arendt D."/>
            <person name="Savage R."/>
            <person name="Osoegawa K."/>
            <person name="de Jong P."/>
            <person name="Grimwood J."/>
            <person name="Chapman J.A."/>
            <person name="Shapiro H."/>
            <person name="Aerts A."/>
            <person name="Otillar R.P."/>
            <person name="Terry A.Y."/>
            <person name="Boore J.L."/>
            <person name="Grigoriev I.V."/>
            <person name="Lindberg D.R."/>
            <person name="Seaver E.C."/>
            <person name="Weisblat D.A."/>
            <person name="Putnam N.H."/>
            <person name="Rokhsar D.S."/>
        </authorList>
    </citation>
    <scope>NUCLEOTIDE SEQUENCE</scope>
</reference>
<feature type="region of interest" description="Disordered" evidence="1">
    <location>
        <begin position="219"/>
        <end position="240"/>
    </location>
</feature>
<reference evidence="3" key="3">
    <citation type="submission" date="2015-06" db="UniProtKB">
        <authorList>
            <consortium name="EnsemblMetazoa"/>
        </authorList>
    </citation>
    <scope>IDENTIFICATION</scope>
</reference>
<dbReference type="PROSITE" id="PS00018">
    <property type="entry name" value="EF_HAND_1"/>
    <property type="match status" value="1"/>
</dbReference>
<feature type="region of interest" description="Disordered" evidence="1">
    <location>
        <begin position="430"/>
        <end position="463"/>
    </location>
</feature>
<evidence type="ECO:0000313" key="4">
    <source>
        <dbReference type="Proteomes" id="UP000015101"/>
    </source>
</evidence>
<feature type="region of interest" description="Disordered" evidence="1">
    <location>
        <begin position="364"/>
        <end position="384"/>
    </location>
</feature>
<sequence length="719" mass="82805">MSALSNSYSNNTVAQEASIHTFSRDGNANNHSPYVQINCQPSATSYQQPINETKQCEPMLKGASKQQNHLNVGQNSKPHFFKPQNLLTSPSQNTKYYANEKSKDLFRAYLNVRPHKEEMNDTQLRRLDQITSRCESNNSETNHNFNFDNLSLSFQNQNASLHDVNLHSSKLDFLNSQPIEQHAQKSPNHAPINVDQTINIKTDSKNKDLLSQYISMNQQSHESNLHQSSKEPTKTSTLNNSAISKNCSNNKAELDNNCFNNLIMRQQQMEARDPSLKQNYLKRYSWTRQTDTFYNIFGGRFTEDEDKISNNNQMKDDNNNDGKLSKYEVINELNARKQSDLDSSVDSKAITNISNKSNEWKNAVDTSEEHVHSKNNISCNNKYSEKNENKGSSFDFKNNFNNHHQNKFFTAINPNKHREVYKMQLKHLETSKNNEDSESLPETNQIPLTKEDDSCASTDASSDVSNYNAVRHPTRCQAWMNENKMSKRVLDHISGDDSTKSPRLVQPLYRTINDGKTKKHVSIKLDNNLHEEVSDICNIDDYELSNHINNLESNLNFPSKLDSKFGSTSAPFDTDNWFKQDHQEQTIGYECGESSMDNMDPLQVQSFSVPEKHSNNPYHLQKPKLRTSQHSCMPTVKSEMISVQPPHSFFTETNHSKNQRPKLKLFNKQQPQQTHHQLLNQQGLKRSECNWFRDSQSSGLNKKCMPLTDCRYNFMCKER</sequence>
<evidence type="ECO:0000313" key="2">
    <source>
        <dbReference type="EMBL" id="ESO06323.1"/>
    </source>
</evidence>
<evidence type="ECO:0000313" key="3">
    <source>
        <dbReference type="EnsemblMetazoa" id="HelroP160487"/>
    </source>
</evidence>
<dbReference type="RefSeq" id="XP_009015691.1">
    <property type="nucleotide sequence ID" value="XM_009017443.1"/>
</dbReference>
<dbReference type="KEGG" id="hro:HELRODRAFT_160487"/>
<dbReference type="EMBL" id="KB096324">
    <property type="protein sequence ID" value="ESO06323.1"/>
    <property type="molecule type" value="Genomic_DNA"/>
</dbReference>
<dbReference type="InParanoid" id="T1EQB1"/>
<name>T1EQB1_HELRO</name>
<dbReference type="InterPro" id="IPR018247">
    <property type="entry name" value="EF_Hand_1_Ca_BS"/>
</dbReference>
<protein>
    <submittedName>
        <fullName evidence="2 3">Uncharacterized protein</fullName>
    </submittedName>
</protein>
<organism evidence="3 4">
    <name type="scientific">Helobdella robusta</name>
    <name type="common">Californian leech</name>
    <dbReference type="NCBI Taxonomy" id="6412"/>
    <lineage>
        <taxon>Eukaryota</taxon>
        <taxon>Metazoa</taxon>
        <taxon>Spiralia</taxon>
        <taxon>Lophotrochozoa</taxon>
        <taxon>Annelida</taxon>
        <taxon>Clitellata</taxon>
        <taxon>Hirudinea</taxon>
        <taxon>Rhynchobdellida</taxon>
        <taxon>Glossiphoniidae</taxon>
        <taxon>Helobdella</taxon>
    </lineage>
</organism>
<accession>T1EQB1</accession>
<dbReference type="EMBL" id="AMQM01000607">
    <property type="status" value="NOT_ANNOTATED_CDS"/>
    <property type="molecule type" value="Genomic_DNA"/>
</dbReference>
<keyword evidence="4" id="KW-1185">Reference proteome</keyword>
<dbReference type="EnsemblMetazoa" id="HelroT160487">
    <property type="protein sequence ID" value="HelroP160487"/>
    <property type="gene ID" value="HelroG160487"/>
</dbReference>